<dbReference type="AlphaFoldDB" id="A0A0A9H058"/>
<name>A0A0A9H058_ARUDO</name>
<evidence type="ECO:0000313" key="1">
    <source>
        <dbReference type="EMBL" id="JAE29169.1"/>
    </source>
</evidence>
<dbReference type="EMBL" id="GBRH01168727">
    <property type="protein sequence ID" value="JAE29169.1"/>
    <property type="molecule type" value="Transcribed_RNA"/>
</dbReference>
<reference evidence="1" key="2">
    <citation type="journal article" date="2015" name="Data Brief">
        <title>Shoot transcriptome of the giant reed, Arundo donax.</title>
        <authorList>
            <person name="Barrero R.A."/>
            <person name="Guerrero F.D."/>
            <person name="Moolhuijzen P."/>
            <person name="Goolsby J.A."/>
            <person name="Tidwell J."/>
            <person name="Bellgard S.E."/>
            <person name="Bellgard M.I."/>
        </authorList>
    </citation>
    <scope>NUCLEOTIDE SEQUENCE</scope>
    <source>
        <tissue evidence="1">Shoot tissue taken approximately 20 cm above the soil surface</tissue>
    </source>
</reference>
<reference evidence="1" key="1">
    <citation type="submission" date="2014-09" db="EMBL/GenBank/DDBJ databases">
        <authorList>
            <person name="Magalhaes I.L.F."/>
            <person name="Oliveira U."/>
            <person name="Santos F.R."/>
            <person name="Vidigal T.H.D.A."/>
            <person name="Brescovit A.D."/>
            <person name="Santos A.J."/>
        </authorList>
    </citation>
    <scope>NUCLEOTIDE SEQUENCE</scope>
    <source>
        <tissue evidence="1">Shoot tissue taken approximately 20 cm above the soil surface</tissue>
    </source>
</reference>
<protein>
    <submittedName>
        <fullName evidence="1">Uncharacterized protein</fullName>
    </submittedName>
</protein>
<organism evidence="1">
    <name type="scientific">Arundo donax</name>
    <name type="common">Giant reed</name>
    <name type="synonym">Donax arundinaceus</name>
    <dbReference type="NCBI Taxonomy" id="35708"/>
    <lineage>
        <taxon>Eukaryota</taxon>
        <taxon>Viridiplantae</taxon>
        <taxon>Streptophyta</taxon>
        <taxon>Embryophyta</taxon>
        <taxon>Tracheophyta</taxon>
        <taxon>Spermatophyta</taxon>
        <taxon>Magnoliopsida</taxon>
        <taxon>Liliopsida</taxon>
        <taxon>Poales</taxon>
        <taxon>Poaceae</taxon>
        <taxon>PACMAD clade</taxon>
        <taxon>Arundinoideae</taxon>
        <taxon>Arundineae</taxon>
        <taxon>Arundo</taxon>
    </lineage>
</organism>
<proteinExistence type="predicted"/>
<accession>A0A0A9H058</accession>
<sequence>MIYIHIFKKLMAKFYYL</sequence>